<comment type="caution">
    <text evidence="3">The sequence shown here is derived from an EMBL/GenBank/DDBJ whole genome shotgun (WGS) entry which is preliminary data.</text>
</comment>
<dbReference type="EMBL" id="VSRR010061244">
    <property type="protein sequence ID" value="MPC82997.1"/>
    <property type="molecule type" value="Genomic_DNA"/>
</dbReference>
<evidence type="ECO:0000256" key="2">
    <source>
        <dbReference type="SAM" id="Phobius"/>
    </source>
</evidence>
<feature type="transmembrane region" description="Helical" evidence="2">
    <location>
        <begin position="63"/>
        <end position="87"/>
    </location>
</feature>
<organism evidence="3 4">
    <name type="scientific">Portunus trituberculatus</name>
    <name type="common">Swimming crab</name>
    <name type="synonym">Neptunus trituberculatus</name>
    <dbReference type="NCBI Taxonomy" id="210409"/>
    <lineage>
        <taxon>Eukaryota</taxon>
        <taxon>Metazoa</taxon>
        <taxon>Ecdysozoa</taxon>
        <taxon>Arthropoda</taxon>
        <taxon>Crustacea</taxon>
        <taxon>Multicrustacea</taxon>
        <taxon>Malacostraca</taxon>
        <taxon>Eumalacostraca</taxon>
        <taxon>Eucarida</taxon>
        <taxon>Decapoda</taxon>
        <taxon>Pleocyemata</taxon>
        <taxon>Brachyura</taxon>
        <taxon>Eubrachyura</taxon>
        <taxon>Portunoidea</taxon>
        <taxon>Portunidae</taxon>
        <taxon>Portuninae</taxon>
        <taxon>Portunus</taxon>
    </lineage>
</organism>
<reference evidence="3 4" key="1">
    <citation type="submission" date="2019-05" db="EMBL/GenBank/DDBJ databases">
        <title>Another draft genome of Portunus trituberculatus and its Hox gene families provides insights of decapod evolution.</title>
        <authorList>
            <person name="Jeong J.-H."/>
            <person name="Song I."/>
            <person name="Kim S."/>
            <person name="Choi T."/>
            <person name="Kim D."/>
            <person name="Ryu S."/>
            <person name="Kim W."/>
        </authorList>
    </citation>
    <scope>NUCLEOTIDE SEQUENCE [LARGE SCALE GENOMIC DNA]</scope>
    <source>
        <tissue evidence="3">Muscle</tissue>
    </source>
</reference>
<evidence type="ECO:0000313" key="4">
    <source>
        <dbReference type="Proteomes" id="UP000324222"/>
    </source>
</evidence>
<evidence type="ECO:0000313" key="3">
    <source>
        <dbReference type="EMBL" id="MPC82997.1"/>
    </source>
</evidence>
<keyword evidence="2" id="KW-0812">Transmembrane</keyword>
<keyword evidence="2" id="KW-0472">Membrane</keyword>
<accession>A0A5B7IMQ2</accession>
<protein>
    <submittedName>
        <fullName evidence="3">Uncharacterized protein</fullName>
    </submittedName>
</protein>
<feature type="region of interest" description="Disordered" evidence="1">
    <location>
        <begin position="1"/>
        <end position="35"/>
    </location>
</feature>
<feature type="compositionally biased region" description="Basic and acidic residues" evidence="1">
    <location>
        <begin position="12"/>
        <end position="27"/>
    </location>
</feature>
<gene>
    <name evidence="3" type="ORF">E2C01_077686</name>
</gene>
<evidence type="ECO:0000256" key="1">
    <source>
        <dbReference type="SAM" id="MobiDB-lite"/>
    </source>
</evidence>
<dbReference type="AlphaFoldDB" id="A0A5B7IMQ2"/>
<keyword evidence="4" id="KW-1185">Reference proteome</keyword>
<keyword evidence="2" id="KW-1133">Transmembrane helix</keyword>
<proteinExistence type="predicted"/>
<name>A0A5B7IMQ2_PORTR</name>
<dbReference type="Proteomes" id="UP000324222">
    <property type="component" value="Unassembled WGS sequence"/>
</dbReference>
<sequence>MKTSQQAAYPPRESHTATKNREGERWRTGGMSEEAGQWTVRQLPRESCATHQVSPSHRDKAHWTLGVVGVHGGGAEVVMSVVVVYLLQ</sequence>